<dbReference type="Gene3D" id="2.40.160.10">
    <property type="entry name" value="Porin"/>
    <property type="match status" value="1"/>
</dbReference>
<comment type="caution">
    <text evidence="1">The sequence shown here is derived from an EMBL/GenBank/DDBJ whole genome shotgun (WGS) entry which is preliminary data.</text>
</comment>
<dbReference type="AlphaFoldDB" id="M7N5S4"/>
<accession>M7N5S4</accession>
<dbReference type="InterPro" id="IPR023614">
    <property type="entry name" value="Porin_dom_sf"/>
</dbReference>
<protein>
    <submittedName>
        <fullName evidence="1">Phosphate-selective porin</fullName>
    </submittedName>
</protein>
<dbReference type="STRING" id="1279009.ADICEAN_00854"/>
<evidence type="ECO:0000313" key="1">
    <source>
        <dbReference type="EMBL" id="EMR03983.1"/>
    </source>
</evidence>
<gene>
    <name evidence="1" type="ORF">ADICEAN_00854</name>
</gene>
<dbReference type="InterPro" id="IPR010870">
    <property type="entry name" value="Porin_O/P"/>
</dbReference>
<evidence type="ECO:0000313" key="2">
    <source>
        <dbReference type="Proteomes" id="UP000011910"/>
    </source>
</evidence>
<dbReference type="EMBL" id="AODQ01000013">
    <property type="protein sequence ID" value="EMR03983.1"/>
    <property type="molecule type" value="Genomic_DNA"/>
</dbReference>
<reference evidence="1 2" key="1">
    <citation type="journal article" date="2013" name="Genome Announc.">
        <title>Draft Genome Sequence of Cesiribacter andamanensis Strain AMV16T, Isolated from a Soil Sample from a Mud Volcano in the Andaman Islands, India.</title>
        <authorList>
            <person name="Shivaji S."/>
            <person name="Ara S."/>
            <person name="Begum Z."/>
            <person name="Srinivas T.N."/>
            <person name="Singh A."/>
            <person name="Kumar Pinnaka A."/>
        </authorList>
    </citation>
    <scope>NUCLEOTIDE SEQUENCE [LARGE SCALE GENOMIC DNA]</scope>
    <source>
        <strain evidence="1 2">AMV16</strain>
    </source>
</reference>
<keyword evidence="2" id="KW-1185">Reference proteome</keyword>
<dbReference type="SUPFAM" id="SSF56935">
    <property type="entry name" value="Porins"/>
    <property type="match status" value="1"/>
</dbReference>
<dbReference type="Pfam" id="PF07396">
    <property type="entry name" value="Porin_O_P"/>
    <property type="match status" value="1"/>
</dbReference>
<dbReference type="Proteomes" id="UP000011910">
    <property type="component" value="Unassembled WGS sequence"/>
</dbReference>
<proteinExistence type="predicted"/>
<dbReference type="OrthoDB" id="1113329at2"/>
<organism evidence="1 2">
    <name type="scientific">Cesiribacter andamanensis AMV16</name>
    <dbReference type="NCBI Taxonomy" id="1279009"/>
    <lineage>
        <taxon>Bacteria</taxon>
        <taxon>Pseudomonadati</taxon>
        <taxon>Bacteroidota</taxon>
        <taxon>Cytophagia</taxon>
        <taxon>Cytophagales</taxon>
        <taxon>Cesiribacteraceae</taxon>
        <taxon>Cesiribacter</taxon>
    </lineage>
</organism>
<dbReference type="eggNOG" id="COG3746">
    <property type="taxonomic scope" value="Bacteria"/>
</dbReference>
<dbReference type="RefSeq" id="WP_009194256.1">
    <property type="nucleotide sequence ID" value="NZ_AODQ01000013.1"/>
</dbReference>
<name>M7N5S4_9BACT</name>
<sequence length="438" mass="48991">MIHHTLSAALKSLLAGTTCRKCSLQLGLPVLVMLGGGLPQAAAQQLSKDSLALWQQPEAPKAGAGVRKKIEITQSLQLWNVYTFEALGEQAGERRNDLYIRRGRLGVKGELRQDLDFNISFAYDGIGRDKHTAGNGSPNPDDNKEFFLWEAFWMWRQSPLFNITAGYFRPQVGREHMTAAFKTASFEKSLSNFQPRAHAFARGTGRELGLNVGGLYQGQGWSLNYNLGAFDISSEKLVGTGSRWFPLLASRLAISLGDPELDTYGIGYTHSYYGKRRGITFALNSTYQGETERFKSNSFYGGDILANWGPWDITAEWDWLYRSSLLLQEPADVYPLQPAPTTDQVFTFKLAYNLPLKGSRILQAGAMYSSQQAQAWGETQGLNALTGATDQQVYDLGLNYLLNKDNLKLSLHYIWGQREDRSPGHHYSYLGSGFQYLF</sequence>